<feature type="domain" description="DNA-binding phage zinc finger" evidence="2">
    <location>
        <begin position="157"/>
        <end position="218"/>
    </location>
</feature>
<name>A0A229SWU1_9PSEU</name>
<protein>
    <recommendedName>
        <fullName evidence="2">DNA-binding phage zinc finger domain-containing protein</fullName>
    </recommendedName>
</protein>
<dbReference type="OrthoDB" id="3690261at2"/>
<evidence type="ECO:0000313" key="3">
    <source>
        <dbReference type="EMBL" id="OXM63124.1"/>
    </source>
</evidence>
<evidence type="ECO:0000256" key="1">
    <source>
        <dbReference type="SAM" id="MobiDB-lite"/>
    </source>
</evidence>
<dbReference type="Pfam" id="PF24623">
    <property type="entry name" value="Phage_zn_bind_8"/>
    <property type="match status" value="1"/>
</dbReference>
<dbReference type="EMBL" id="NMUL01000038">
    <property type="protein sequence ID" value="OXM63124.1"/>
    <property type="molecule type" value="Genomic_DNA"/>
</dbReference>
<dbReference type="RefSeq" id="WP_093951432.1">
    <property type="nucleotide sequence ID" value="NZ_NMUL01000038.1"/>
</dbReference>
<evidence type="ECO:0000313" key="4">
    <source>
        <dbReference type="Proteomes" id="UP000215199"/>
    </source>
</evidence>
<feature type="region of interest" description="Disordered" evidence="1">
    <location>
        <begin position="63"/>
        <end position="123"/>
    </location>
</feature>
<comment type="caution">
    <text evidence="3">The sequence shown here is derived from an EMBL/GenBank/DDBJ whole genome shotgun (WGS) entry which is preliminary data.</text>
</comment>
<keyword evidence="4" id="KW-1185">Reference proteome</keyword>
<proteinExistence type="predicted"/>
<gene>
    <name evidence="3" type="ORF">CF165_32725</name>
</gene>
<feature type="compositionally biased region" description="Acidic residues" evidence="1">
    <location>
        <begin position="85"/>
        <end position="98"/>
    </location>
</feature>
<dbReference type="InterPro" id="IPR056911">
    <property type="entry name" value="Phage_Znf_bind_put"/>
</dbReference>
<organism evidence="3 4">
    <name type="scientific">Amycolatopsis vastitatis</name>
    <dbReference type="NCBI Taxonomy" id="1905142"/>
    <lineage>
        <taxon>Bacteria</taxon>
        <taxon>Bacillati</taxon>
        <taxon>Actinomycetota</taxon>
        <taxon>Actinomycetes</taxon>
        <taxon>Pseudonocardiales</taxon>
        <taxon>Pseudonocardiaceae</taxon>
        <taxon>Amycolatopsis</taxon>
    </lineage>
</organism>
<accession>A0A229SWU1</accession>
<evidence type="ECO:0000259" key="2">
    <source>
        <dbReference type="Pfam" id="PF24623"/>
    </source>
</evidence>
<dbReference type="AlphaFoldDB" id="A0A229SWU1"/>
<reference evidence="4" key="1">
    <citation type="submission" date="2017-07" db="EMBL/GenBank/DDBJ databases">
        <title>Comparative genome mining reveals phylogenetic distribution patterns of secondary metabolites in Amycolatopsis.</title>
        <authorList>
            <person name="Adamek M."/>
            <person name="Alanjary M."/>
            <person name="Sales-Ortells H."/>
            <person name="Goodfellow M."/>
            <person name="Bull A.T."/>
            <person name="Kalinowski J."/>
            <person name="Ziemert N."/>
        </authorList>
    </citation>
    <scope>NUCLEOTIDE SEQUENCE [LARGE SCALE GENOMIC DNA]</scope>
    <source>
        <strain evidence="4">H5</strain>
    </source>
</reference>
<feature type="compositionally biased region" description="Basic and acidic residues" evidence="1">
    <location>
        <begin position="102"/>
        <end position="112"/>
    </location>
</feature>
<sequence length="228" mass="24590">MTVSELSRGEVIDLLTRHRGARIPSDASVGAWQHALTGYTAAECHAALLRLGPNARHATPAEITNSVDAARDRAVDTDSETATAAEDETDGESEDEAATGDQQRRREAREPGKGQPPLYAPVRLDQTARAAQRECYRQAGLRGRRAVYAAMGWDRDPDADPAASRSVPCPFCKAKTWVACSPLTRNTGGVRDTRDPATGSHAARLARVKAKAALAQRRHDNDTPEGTR</sequence>
<dbReference type="Proteomes" id="UP000215199">
    <property type="component" value="Unassembled WGS sequence"/>
</dbReference>